<dbReference type="PROSITE" id="PS00211">
    <property type="entry name" value="ABC_TRANSPORTER_1"/>
    <property type="match status" value="1"/>
</dbReference>
<dbReference type="PANTHER" id="PTHR43790">
    <property type="entry name" value="CARBOHYDRATE TRANSPORT ATP-BINDING PROTEIN MG119-RELATED"/>
    <property type="match status" value="1"/>
</dbReference>
<keyword evidence="3" id="KW-0762">Sugar transport</keyword>
<dbReference type="EC" id="3.6.3.17" evidence="10"/>
<name>A0A518D418_9BACT</name>
<dbReference type="Gene3D" id="3.40.50.300">
    <property type="entry name" value="P-loop containing nucleotide triphosphate hydrolases"/>
    <property type="match status" value="2"/>
</dbReference>
<dbReference type="GO" id="GO:0016887">
    <property type="term" value="F:ATP hydrolysis activity"/>
    <property type="evidence" value="ECO:0007669"/>
    <property type="project" value="InterPro"/>
</dbReference>
<evidence type="ECO:0000256" key="4">
    <source>
        <dbReference type="ARBA" id="ARBA00022737"/>
    </source>
</evidence>
<dbReference type="SMART" id="SM00382">
    <property type="entry name" value="AAA"/>
    <property type="match status" value="2"/>
</dbReference>
<feature type="domain" description="ABC transporter" evidence="9">
    <location>
        <begin position="255"/>
        <end position="506"/>
    </location>
</feature>
<protein>
    <submittedName>
        <fullName evidence="10">Galactose/methyl galactoside import ATP-binding protein MglA</fullName>
        <ecNumber evidence="10">3.6.3.17</ecNumber>
    </submittedName>
</protein>
<dbReference type="PROSITE" id="PS50893">
    <property type="entry name" value="ABC_TRANSPORTER_2"/>
    <property type="match status" value="2"/>
</dbReference>
<dbReference type="Pfam" id="PF00005">
    <property type="entry name" value="ABC_tran"/>
    <property type="match status" value="2"/>
</dbReference>
<keyword evidence="7" id="KW-1278">Translocase</keyword>
<evidence type="ECO:0000259" key="9">
    <source>
        <dbReference type="PROSITE" id="PS50893"/>
    </source>
</evidence>
<feature type="domain" description="ABC transporter" evidence="9">
    <location>
        <begin position="12"/>
        <end position="248"/>
    </location>
</feature>
<dbReference type="InterPro" id="IPR027417">
    <property type="entry name" value="P-loop_NTPase"/>
</dbReference>
<evidence type="ECO:0000256" key="7">
    <source>
        <dbReference type="ARBA" id="ARBA00022967"/>
    </source>
</evidence>
<dbReference type="CDD" id="cd03216">
    <property type="entry name" value="ABC_Carb_Monos_I"/>
    <property type="match status" value="1"/>
</dbReference>
<accession>A0A518D418</accession>
<keyword evidence="2" id="KW-1003">Cell membrane</keyword>
<dbReference type="EMBL" id="CP036290">
    <property type="protein sequence ID" value="QDU86199.1"/>
    <property type="molecule type" value="Genomic_DNA"/>
</dbReference>
<gene>
    <name evidence="10" type="primary">mglA_2</name>
    <name evidence="10" type="ORF">Pla163_33490</name>
</gene>
<evidence type="ECO:0000256" key="2">
    <source>
        <dbReference type="ARBA" id="ARBA00022475"/>
    </source>
</evidence>
<evidence type="ECO:0000256" key="1">
    <source>
        <dbReference type="ARBA" id="ARBA00022448"/>
    </source>
</evidence>
<dbReference type="CDD" id="cd03215">
    <property type="entry name" value="ABC_Carb_Monos_II"/>
    <property type="match status" value="1"/>
</dbReference>
<dbReference type="Proteomes" id="UP000319342">
    <property type="component" value="Chromosome"/>
</dbReference>
<keyword evidence="8" id="KW-0472">Membrane</keyword>
<dbReference type="AlphaFoldDB" id="A0A518D418"/>
<evidence type="ECO:0000313" key="10">
    <source>
        <dbReference type="EMBL" id="QDU86199.1"/>
    </source>
</evidence>
<evidence type="ECO:0000313" key="11">
    <source>
        <dbReference type="Proteomes" id="UP000319342"/>
    </source>
</evidence>
<keyword evidence="4" id="KW-0677">Repeat</keyword>
<dbReference type="InterPro" id="IPR003439">
    <property type="entry name" value="ABC_transporter-like_ATP-bd"/>
</dbReference>
<proteinExistence type="predicted"/>
<keyword evidence="6 10" id="KW-0067">ATP-binding</keyword>
<keyword evidence="10" id="KW-0378">Hydrolase</keyword>
<dbReference type="GO" id="GO:0005524">
    <property type="term" value="F:ATP binding"/>
    <property type="evidence" value="ECO:0007669"/>
    <property type="project" value="UniProtKB-KW"/>
</dbReference>
<evidence type="ECO:0000256" key="3">
    <source>
        <dbReference type="ARBA" id="ARBA00022597"/>
    </source>
</evidence>
<dbReference type="InterPro" id="IPR017871">
    <property type="entry name" value="ABC_transporter-like_CS"/>
</dbReference>
<evidence type="ECO:0000256" key="5">
    <source>
        <dbReference type="ARBA" id="ARBA00022741"/>
    </source>
</evidence>
<evidence type="ECO:0000256" key="8">
    <source>
        <dbReference type="ARBA" id="ARBA00023136"/>
    </source>
</evidence>
<keyword evidence="5" id="KW-0547">Nucleotide-binding</keyword>
<dbReference type="InterPro" id="IPR003593">
    <property type="entry name" value="AAA+_ATPase"/>
</dbReference>
<sequence>MTNQRVTPEPALRLVGVSKHYGPTAALDGVDLEVRFGEVHGLVGENGAGKSTLLGVLAGAVRPDAGAMWIDGVAYAPAGPADGLARGLATVYQELSLAPHLDAAENVSLGRLPRRGPLLDRAAMERTARAALDRLGAADVPLGVPVGRLSAAQRQLVEIARGLASGARVFVFDEPTSSLGRPEAERLLVLMEELRSDGAAVVFVSHALEEVERVCDRVTVLRDGCNAARFERGDFDDEELVRAMAGRELAAFERTRGTALAEVLLHARRSDGRGQALTVRRGEIVGVAGLVGAGRTELLRAYFGLERDPNWVFEGRAASTPRAHWRGHAGSGGAGLVSEDRAHEGLALERPIDENLCLPRLDRATRGFGWLAPGDLRRRATRWIDALGVRGAHDLRAPIRTLSGGNQQKVAVARLLEADSELLLLDEPTRGVDVGAKAEIYRLVAELAAGRDGAAPRGVLVVSSDLGELLALCDRIAVMVGGVLGAARPADELDEHALLLEATAARPRTRTPA</sequence>
<keyword evidence="1" id="KW-0813">Transport</keyword>
<organism evidence="10 11">
    <name type="scientific">Rohdeia mirabilis</name>
    <dbReference type="NCBI Taxonomy" id="2528008"/>
    <lineage>
        <taxon>Bacteria</taxon>
        <taxon>Pseudomonadati</taxon>
        <taxon>Planctomycetota</taxon>
        <taxon>Planctomycetia</taxon>
        <taxon>Planctomycetia incertae sedis</taxon>
        <taxon>Rohdeia</taxon>
    </lineage>
</organism>
<evidence type="ECO:0000256" key="6">
    <source>
        <dbReference type="ARBA" id="ARBA00022840"/>
    </source>
</evidence>
<dbReference type="SUPFAM" id="SSF52540">
    <property type="entry name" value="P-loop containing nucleoside triphosphate hydrolases"/>
    <property type="match status" value="2"/>
</dbReference>
<dbReference type="PANTHER" id="PTHR43790:SF3">
    <property type="entry name" value="D-ALLOSE IMPORT ATP-BINDING PROTEIN ALSA-RELATED"/>
    <property type="match status" value="1"/>
</dbReference>
<reference evidence="10 11" key="1">
    <citation type="submission" date="2019-02" db="EMBL/GenBank/DDBJ databases">
        <title>Deep-cultivation of Planctomycetes and their phenomic and genomic characterization uncovers novel biology.</title>
        <authorList>
            <person name="Wiegand S."/>
            <person name="Jogler M."/>
            <person name="Boedeker C."/>
            <person name="Pinto D."/>
            <person name="Vollmers J."/>
            <person name="Rivas-Marin E."/>
            <person name="Kohn T."/>
            <person name="Peeters S.H."/>
            <person name="Heuer A."/>
            <person name="Rast P."/>
            <person name="Oberbeckmann S."/>
            <person name="Bunk B."/>
            <person name="Jeske O."/>
            <person name="Meyerdierks A."/>
            <person name="Storesund J.E."/>
            <person name="Kallscheuer N."/>
            <person name="Luecker S."/>
            <person name="Lage O.M."/>
            <person name="Pohl T."/>
            <person name="Merkel B.J."/>
            <person name="Hornburger P."/>
            <person name="Mueller R.-W."/>
            <person name="Bruemmer F."/>
            <person name="Labrenz M."/>
            <person name="Spormann A.M."/>
            <person name="Op den Camp H."/>
            <person name="Overmann J."/>
            <person name="Amann R."/>
            <person name="Jetten M.S.M."/>
            <person name="Mascher T."/>
            <person name="Medema M.H."/>
            <person name="Devos D.P."/>
            <person name="Kaster A.-K."/>
            <person name="Ovreas L."/>
            <person name="Rohde M."/>
            <person name="Galperin M.Y."/>
            <person name="Jogler C."/>
        </authorList>
    </citation>
    <scope>NUCLEOTIDE SEQUENCE [LARGE SCALE GENOMIC DNA]</scope>
    <source>
        <strain evidence="10 11">Pla163</strain>
    </source>
</reference>
<dbReference type="InterPro" id="IPR050107">
    <property type="entry name" value="ABC_carbohydrate_import_ATPase"/>
</dbReference>
<keyword evidence="11" id="KW-1185">Reference proteome</keyword>